<reference evidence="2" key="1">
    <citation type="journal article" date="2019" name="Int. J. Syst. Evol. Microbiol.">
        <title>The Global Catalogue of Microorganisms (GCM) 10K type strain sequencing project: providing services to taxonomists for standard genome sequencing and annotation.</title>
        <authorList>
            <consortium name="The Broad Institute Genomics Platform"/>
            <consortium name="The Broad Institute Genome Sequencing Center for Infectious Disease"/>
            <person name="Wu L."/>
            <person name="Ma J."/>
        </authorList>
    </citation>
    <scope>NUCLEOTIDE SEQUENCE [LARGE SCALE GENOMIC DNA]</scope>
    <source>
        <strain evidence="2">CGMCC 1.15928</strain>
    </source>
</reference>
<evidence type="ECO:0000313" key="1">
    <source>
        <dbReference type="EMBL" id="GGB58681.1"/>
    </source>
</evidence>
<dbReference type="InterPro" id="IPR051490">
    <property type="entry name" value="THEM6_lcsJ_thioesterase"/>
</dbReference>
<dbReference type="Gene3D" id="3.10.129.10">
    <property type="entry name" value="Hotdog Thioesterase"/>
    <property type="match status" value="1"/>
</dbReference>
<dbReference type="RefSeq" id="WP_084393848.1">
    <property type="nucleotide sequence ID" value="NZ_BMKF01000001.1"/>
</dbReference>
<dbReference type="EMBL" id="BMKF01000001">
    <property type="protein sequence ID" value="GGB58681.1"/>
    <property type="molecule type" value="Genomic_DNA"/>
</dbReference>
<dbReference type="PANTHER" id="PTHR12475:SF4">
    <property type="entry name" value="PROTEIN THEM6"/>
    <property type="match status" value="1"/>
</dbReference>
<name>A0ABQ1J609_9PROT</name>
<dbReference type="Pfam" id="PF13279">
    <property type="entry name" value="4HBT_2"/>
    <property type="match status" value="1"/>
</dbReference>
<keyword evidence="2" id="KW-1185">Reference proteome</keyword>
<gene>
    <name evidence="1" type="ORF">GCM10011503_03850</name>
</gene>
<dbReference type="SUPFAM" id="SSF54637">
    <property type="entry name" value="Thioesterase/thiol ester dehydrase-isomerase"/>
    <property type="match status" value="1"/>
</dbReference>
<proteinExistence type="predicted"/>
<accession>A0ABQ1J609</accession>
<dbReference type="PANTHER" id="PTHR12475">
    <property type="match status" value="1"/>
</dbReference>
<protein>
    <recommendedName>
        <fullName evidence="3">Thioesterase</fullName>
    </recommendedName>
</protein>
<sequence>MNLFFRLLIVFFRAHFSKRDADFLDETEIRSRVMLTDQDMFAHMTNSRYFSFSDLATINYMIRTDAWPHLRKRGWMPVVAGEAVVFRKMLRAHQAFRVVTRLAGWDDTYLCLEHRFLRDGVETACVRVVARFVSRDKTERVSISDVMRLLGITSSSPALPDAFRNMIEDIRGARAEASLQKEETGGR</sequence>
<evidence type="ECO:0000313" key="2">
    <source>
        <dbReference type="Proteomes" id="UP000628854"/>
    </source>
</evidence>
<comment type="caution">
    <text evidence="1">The sequence shown here is derived from an EMBL/GenBank/DDBJ whole genome shotgun (WGS) entry which is preliminary data.</text>
</comment>
<evidence type="ECO:0008006" key="3">
    <source>
        <dbReference type="Google" id="ProtNLM"/>
    </source>
</evidence>
<organism evidence="1 2">
    <name type="scientific">Henriciella pelagia</name>
    <dbReference type="NCBI Taxonomy" id="1977912"/>
    <lineage>
        <taxon>Bacteria</taxon>
        <taxon>Pseudomonadati</taxon>
        <taxon>Pseudomonadota</taxon>
        <taxon>Alphaproteobacteria</taxon>
        <taxon>Hyphomonadales</taxon>
        <taxon>Hyphomonadaceae</taxon>
        <taxon>Henriciella</taxon>
    </lineage>
</organism>
<dbReference type="Proteomes" id="UP000628854">
    <property type="component" value="Unassembled WGS sequence"/>
</dbReference>
<dbReference type="InterPro" id="IPR029069">
    <property type="entry name" value="HotDog_dom_sf"/>
</dbReference>
<dbReference type="CDD" id="cd00586">
    <property type="entry name" value="4HBT"/>
    <property type="match status" value="1"/>
</dbReference>